<keyword evidence="2" id="KW-1185">Reference proteome</keyword>
<protein>
    <submittedName>
        <fullName evidence="1">Uncharacterized protein</fullName>
    </submittedName>
</protein>
<evidence type="ECO:0000313" key="1">
    <source>
        <dbReference type="EMBL" id="TEB29869.1"/>
    </source>
</evidence>
<comment type="caution">
    <text evidence="1">The sequence shown here is derived from an EMBL/GenBank/DDBJ whole genome shotgun (WGS) entry which is preliminary data.</text>
</comment>
<evidence type="ECO:0000313" key="2">
    <source>
        <dbReference type="Proteomes" id="UP000298030"/>
    </source>
</evidence>
<proteinExistence type="predicted"/>
<sequence>MSFLTRRVAYNLSKCLRAPCTASLVLVPDIKCGRLRAHDLSWSRSKAWLRAVSSSPNETNNYTGRKTWKRRVLSTLDPDRLRSEDLMDVSGRLAVTVNFTSLANETPVSGAIPQLHYASISESGKRIGIPFPAGTHGFLYFRRSPHAHPAAGDIRFRLVRPESVHLSASERFLQGSDLLKKGGVSPWRIPLIRIFQKYPVVWRKLVEENLTSPDREAELESFLSNIPVIRSVTVLESIVDPFVLDLGNPHPRLVVLHIERIFFGQLNLLFACPAGHVIPRGLLSGTTSGKALVRFEVANLPCKKGSSNTTPKVVLRVLRMLEPPRPQDAEFASLIFKEGQLIQKYDFRTGATIGPWSTTRKGEDRFLLPSGRRLLEETYIRAANI</sequence>
<dbReference type="EMBL" id="QPFP01000025">
    <property type="protein sequence ID" value="TEB29869.1"/>
    <property type="molecule type" value="Genomic_DNA"/>
</dbReference>
<accession>A0A4Y7T8G9</accession>
<organism evidence="1 2">
    <name type="scientific">Coprinellus micaceus</name>
    <name type="common">Glistening ink-cap mushroom</name>
    <name type="synonym">Coprinus micaceus</name>
    <dbReference type="NCBI Taxonomy" id="71717"/>
    <lineage>
        <taxon>Eukaryota</taxon>
        <taxon>Fungi</taxon>
        <taxon>Dikarya</taxon>
        <taxon>Basidiomycota</taxon>
        <taxon>Agaricomycotina</taxon>
        <taxon>Agaricomycetes</taxon>
        <taxon>Agaricomycetidae</taxon>
        <taxon>Agaricales</taxon>
        <taxon>Agaricineae</taxon>
        <taxon>Psathyrellaceae</taxon>
        <taxon>Coprinellus</taxon>
    </lineage>
</organism>
<dbReference type="AlphaFoldDB" id="A0A4Y7T8G9"/>
<dbReference type="Proteomes" id="UP000298030">
    <property type="component" value="Unassembled WGS sequence"/>
</dbReference>
<gene>
    <name evidence="1" type="ORF">FA13DRAFT_1734217</name>
</gene>
<dbReference type="OrthoDB" id="2750929at2759"/>
<feature type="non-terminal residue" evidence="1">
    <location>
        <position position="385"/>
    </location>
</feature>
<name>A0A4Y7T8G9_COPMI</name>
<reference evidence="1 2" key="1">
    <citation type="journal article" date="2019" name="Nat. Ecol. Evol.">
        <title>Megaphylogeny resolves global patterns of mushroom evolution.</title>
        <authorList>
            <person name="Varga T."/>
            <person name="Krizsan K."/>
            <person name="Foldi C."/>
            <person name="Dima B."/>
            <person name="Sanchez-Garcia M."/>
            <person name="Sanchez-Ramirez S."/>
            <person name="Szollosi G.J."/>
            <person name="Szarkandi J.G."/>
            <person name="Papp V."/>
            <person name="Albert L."/>
            <person name="Andreopoulos W."/>
            <person name="Angelini C."/>
            <person name="Antonin V."/>
            <person name="Barry K.W."/>
            <person name="Bougher N.L."/>
            <person name="Buchanan P."/>
            <person name="Buyck B."/>
            <person name="Bense V."/>
            <person name="Catcheside P."/>
            <person name="Chovatia M."/>
            <person name="Cooper J."/>
            <person name="Damon W."/>
            <person name="Desjardin D."/>
            <person name="Finy P."/>
            <person name="Geml J."/>
            <person name="Haridas S."/>
            <person name="Hughes K."/>
            <person name="Justo A."/>
            <person name="Karasinski D."/>
            <person name="Kautmanova I."/>
            <person name="Kiss B."/>
            <person name="Kocsube S."/>
            <person name="Kotiranta H."/>
            <person name="LaButti K.M."/>
            <person name="Lechner B.E."/>
            <person name="Liimatainen K."/>
            <person name="Lipzen A."/>
            <person name="Lukacs Z."/>
            <person name="Mihaltcheva S."/>
            <person name="Morgado L.N."/>
            <person name="Niskanen T."/>
            <person name="Noordeloos M.E."/>
            <person name="Ohm R.A."/>
            <person name="Ortiz-Santana B."/>
            <person name="Ovrebo C."/>
            <person name="Racz N."/>
            <person name="Riley R."/>
            <person name="Savchenko A."/>
            <person name="Shiryaev A."/>
            <person name="Soop K."/>
            <person name="Spirin V."/>
            <person name="Szebenyi C."/>
            <person name="Tomsovsky M."/>
            <person name="Tulloss R.E."/>
            <person name="Uehling J."/>
            <person name="Grigoriev I.V."/>
            <person name="Vagvolgyi C."/>
            <person name="Papp T."/>
            <person name="Martin F.M."/>
            <person name="Miettinen O."/>
            <person name="Hibbett D.S."/>
            <person name="Nagy L.G."/>
        </authorList>
    </citation>
    <scope>NUCLEOTIDE SEQUENCE [LARGE SCALE GENOMIC DNA]</scope>
    <source>
        <strain evidence="1 2">FP101781</strain>
    </source>
</reference>